<dbReference type="Gene3D" id="3.40.50.150">
    <property type="entry name" value="Vaccinia Virus protein VP39"/>
    <property type="match status" value="1"/>
</dbReference>
<sequence length="280" mass="32138">MNDSFSQQQFNLEKKWHQALLAETDASKRRSLYQQAYGEFFAFAQKHNIPQDYSSGRLKNVAPLYRFCIQGKTGVDFGCGEGRSTLAWAQFARQMYGIEVEETAIAAEVRQQAPAHVAYMISQGNIPLPAASVDFVFSQEVFEHLHPQDGVNHLREVYALLKPEGRYIMMMPNRLFGPNDISGQFLARGSQAQGLHLREYSYAEITDLARQAGFRRVTSPLISEYVWRVLGLSFLYKYFFVPVQVKIRLERWLDRHYFGALTRIIGKILRVTGITVILEK</sequence>
<evidence type="ECO:0000313" key="4">
    <source>
        <dbReference type="Proteomes" id="UP000176952"/>
    </source>
</evidence>
<dbReference type="PANTHER" id="PTHR43861:SF3">
    <property type="entry name" value="PUTATIVE (AFU_ORTHOLOGUE AFUA_2G14390)-RELATED"/>
    <property type="match status" value="1"/>
</dbReference>
<dbReference type="STRING" id="1798542.A3F54_04905"/>
<protein>
    <recommendedName>
        <fullName evidence="2">Methyltransferase type 11 domain-containing protein</fullName>
    </recommendedName>
</protein>
<dbReference type="SUPFAM" id="SSF53335">
    <property type="entry name" value="S-adenosyl-L-methionine-dependent methyltransferases"/>
    <property type="match status" value="1"/>
</dbReference>
<dbReference type="CDD" id="cd02440">
    <property type="entry name" value="AdoMet_MTases"/>
    <property type="match status" value="1"/>
</dbReference>
<feature type="domain" description="Methyltransferase type 11" evidence="2">
    <location>
        <begin position="75"/>
        <end position="168"/>
    </location>
</feature>
<comment type="caution">
    <text evidence="3">The sequence shown here is derived from an EMBL/GenBank/DDBJ whole genome shotgun (WGS) entry which is preliminary data.</text>
</comment>
<name>A0A1G2B3F2_9BACT</name>
<keyword evidence="1" id="KW-0808">Transferase</keyword>
<dbReference type="PANTHER" id="PTHR43861">
    <property type="entry name" value="TRANS-ACONITATE 2-METHYLTRANSFERASE-RELATED"/>
    <property type="match status" value="1"/>
</dbReference>
<accession>A0A1G2B3F2</accession>
<dbReference type="Proteomes" id="UP000176952">
    <property type="component" value="Unassembled WGS sequence"/>
</dbReference>
<dbReference type="Pfam" id="PF08241">
    <property type="entry name" value="Methyltransf_11"/>
    <property type="match status" value="1"/>
</dbReference>
<dbReference type="InterPro" id="IPR029063">
    <property type="entry name" value="SAM-dependent_MTases_sf"/>
</dbReference>
<dbReference type="EMBL" id="MHKD01000019">
    <property type="protein sequence ID" value="OGY83694.1"/>
    <property type="molecule type" value="Genomic_DNA"/>
</dbReference>
<dbReference type="AlphaFoldDB" id="A0A1G2B3F2"/>
<dbReference type="GO" id="GO:0008757">
    <property type="term" value="F:S-adenosylmethionine-dependent methyltransferase activity"/>
    <property type="evidence" value="ECO:0007669"/>
    <property type="project" value="InterPro"/>
</dbReference>
<evidence type="ECO:0000256" key="1">
    <source>
        <dbReference type="ARBA" id="ARBA00022679"/>
    </source>
</evidence>
<organism evidence="3 4">
    <name type="scientific">Candidatus Kerfeldbacteria bacterium RIFCSPHIGHO2_12_FULL_48_17</name>
    <dbReference type="NCBI Taxonomy" id="1798542"/>
    <lineage>
        <taxon>Bacteria</taxon>
        <taxon>Candidatus Kerfeldiibacteriota</taxon>
    </lineage>
</organism>
<gene>
    <name evidence="3" type="ORF">A3F54_04905</name>
</gene>
<reference evidence="3 4" key="1">
    <citation type="journal article" date="2016" name="Nat. Commun.">
        <title>Thousands of microbial genomes shed light on interconnected biogeochemical processes in an aquifer system.</title>
        <authorList>
            <person name="Anantharaman K."/>
            <person name="Brown C.T."/>
            <person name="Hug L.A."/>
            <person name="Sharon I."/>
            <person name="Castelle C.J."/>
            <person name="Probst A.J."/>
            <person name="Thomas B.C."/>
            <person name="Singh A."/>
            <person name="Wilkins M.J."/>
            <person name="Karaoz U."/>
            <person name="Brodie E.L."/>
            <person name="Williams K.H."/>
            <person name="Hubbard S.S."/>
            <person name="Banfield J.F."/>
        </authorList>
    </citation>
    <scope>NUCLEOTIDE SEQUENCE [LARGE SCALE GENOMIC DNA]</scope>
</reference>
<evidence type="ECO:0000259" key="2">
    <source>
        <dbReference type="Pfam" id="PF08241"/>
    </source>
</evidence>
<dbReference type="InterPro" id="IPR013216">
    <property type="entry name" value="Methyltransf_11"/>
</dbReference>
<evidence type="ECO:0000313" key="3">
    <source>
        <dbReference type="EMBL" id="OGY83694.1"/>
    </source>
</evidence>
<proteinExistence type="predicted"/>